<dbReference type="Proteomes" id="UP000199229">
    <property type="component" value="Unassembled WGS sequence"/>
</dbReference>
<evidence type="ECO:0000313" key="1">
    <source>
        <dbReference type="EMBL" id="SFG81355.1"/>
    </source>
</evidence>
<evidence type="ECO:0008006" key="3">
    <source>
        <dbReference type="Google" id="ProtNLM"/>
    </source>
</evidence>
<proteinExistence type="predicted"/>
<dbReference type="RefSeq" id="WP_143103750.1">
    <property type="nucleotide sequence ID" value="NZ_FOPM01000012.1"/>
</dbReference>
<sequence length="412" mass="45616">MSNDWTGERDRALDFHWRVPEGILASAGVPACPDRKHDAARRSILAAVCIAADTAPGEGAWISYSRRRAFYANQSRYQGLAYSYDRVLRVVDELLDLGLIEEMRASPGAHLLPNARQSRIRATPDLIHAYRDAPFEYETKRSRLILKDEAGDVIGYDPTRQTRRLEAELDRINAYLGTVSVTMPTGDGWEHATRVVRARNDKRGTWACVVPTPLPEAYRVFGRGRWDRHGRLYGWWQSLPKGARKDLLINGEVCVEPDFATLHPRILYAARGHVLRHDPYETGTFPRAEGKLALNVALNAKTMNAAAAALMDKDTWGHGWDYTRGLLKAVVARNAPIAKDIGADRGIRCMAVDSAMAVDVLNACEKASVPCLPVHDSFIVPASHGAWMEAKMDEILTGVLGAVTRSPATIIG</sequence>
<reference evidence="2" key="1">
    <citation type="submission" date="2016-10" db="EMBL/GenBank/DDBJ databases">
        <authorList>
            <person name="Varghese N."/>
            <person name="Submissions S."/>
        </authorList>
    </citation>
    <scope>NUCLEOTIDE SEQUENCE [LARGE SCALE GENOMIC DNA]</scope>
    <source>
        <strain evidence="2">Gh-105</strain>
    </source>
</reference>
<organism evidence="1 2">
    <name type="scientific">Methylobacterium gossipiicola</name>
    <dbReference type="NCBI Taxonomy" id="582675"/>
    <lineage>
        <taxon>Bacteria</taxon>
        <taxon>Pseudomonadati</taxon>
        <taxon>Pseudomonadota</taxon>
        <taxon>Alphaproteobacteria</taxon>
        <taxon>Hyphomicrobiales</taxon>
        <taxon>Methylobacteriaceae</taxon>
        <taxon>Methylobacterium</taxon>
    </lineage>
</organism>
<name>A0A1I2UW02_9HYPH</name>
<dbReference type="EMBL" id="FOPM01000012">
    <property type="protein sequence ID" value="SFG81355.1"/>
    <property type="molecule type" value="Genomic_DNA"/>
</dbReference>
<evidence type="ECO:0000313" key="2">
    <source>
        <dbReference type="Proteomes" id="UP000199229"/>
    </source>
</evidence>
<dbReference type="AlphaFoldDB" id="A0A1I2UW02"/>
<accession>A0A1I2UW02</accession>
<gene>
    <name evidence="1" type="ORF">SAMN05192565_11240</name>
</gene>
<protein>
    <recommendedName>
        <fullName evidence="3">DNA-directed RNA polymerase</fullName>
    </recommendedName>
</protein>
<dbReference type="OrthoDB" id="7059994at2"/>
<keyword evidence="2" id="KW-1185">Reference proteome</keyword>